<feature type="region of interest" description="Disordered" evidence="1">
    <location>
        <begin position="60"/>
        <end position="92"/>
    </location>
</feature>
<accession>A0A371FVG5</accession>
<evidence type="ECO:0000313" key="2">
    <source>
        <dbReference type="EMBL" id="RDX82314.1"/>
    </source>
</evidence>
<comment type="caution">
    <text evidence="2">The sequence shown here is derived from an EMBL/GenBank/DDBJ whole genome shotgun (WGS) entry which is preliminary data.</text>
</comment>
<name>A0A371FVG5_MUCPR</name>
<proteinExistence type="predicted"/>
<feature type="non-terminal residue" evidence="2">
    <location>
        <position position="1"/>
    </location>
</feature>
<dbReference type="EMBL" id="QJKJ01007667">
    <property type="protein sequence ID" value="RDX82314.1"/>
    <property type="molecule type" value="Genomic_DNA"/>
</dbReference>
<keyword evidence="3" id="KW-1185">Reference proteome</keyword>
<evidence type="ECO:0000313" key="3">
    <source>
        <dbReference type="Proteomes" id="UP000257109"/>
    </source>
</evidence>
<reference evidence="2" key="1">
    <citation type="submission" date="2018-05" db="EMBL/GenBank/DDBJ databases">
        <title>Draft genome of Mucuna pruriens seed.</title>
        <authorList>
            <person name="Nnadi N.E."/>
            <person name="Vos R."/>
            <person name="Hasami M.H."/>
            <person name="Devisetty U.K."/>
            <person name="Aguiy J.C."/>
        </authorList>
    </citation>
    <scope>NUCLEOTIDE SEQUENCE [LARGE SCALE GENOMIC DNA]</scope>
    <source>
        <strain evidence="2">JCA_2017</strain>
    </source>
</reference>
<protein>
    <submittedName>
        <fullName evidence="2">Uncharacterized protein</fullName>
    </submittedName>
</protein>
<dbReference type="Proteomes" id="UP000257109">
    <property type="component" value="Unassembled WGS sequence"/>
</dbReference>
<gene>
    <name evidence="2" type="ORF">CR513_36914</name>
</gene>
<dbReference type="AlphaFoldDB" id="A0A371FVG5"/>
<evidence type="ECO:0000256" key="1">
    <source>
        <dbReference type="SAM" id="MobiDB-lite"/>
    </source>
</evidence>
<sequence>MASSSFNIKDLSPKSRMMMKYTKKLEDKIEKLGGGLESMRINSHGVNSKIRTLSKMKIKEVMKSKKSSNGDNHDESYGSHNSKSSRSHKSERVVKQNLDCLDCEDLIKVKLIALSFEGYALIW</sequence>
<organism evidence="2 3">
    <name type="scientific">Mucuna pruriens</name>
    <name type="common">Velvet bean</name>
    <name type="synonym">Dolichos pruriens</name>
    <dbReference type="NCBI Taxonomy" id="157652"/>
    <lineage>
        <taxon>Eukaryota</taxon>
        <taxon>Viridiplantae</taxon>
        <taxon>Streptophyta</taxon>
        <taxon>Embryophyta</taxon>
        <taxon>Tracheophyta</taxon>
        <taxon>Spermatophyta</taxon>
        <taxon>Magnoliopsida</taxon>
        <taxon>eudicotyledons</taxon>
        <taxon>Gunneridae</taxon>
        <taxon>Pentapetalae</taxon>
        <taxon>rosids</taxon>
        <taxon>fabids</taxon>
        <taxon>Fabales</taxon>
        <taxon>Fabaceae</taxon>
        <taxon>Papilionoideae</taxon>
        <taxon>50 kb inversion clade</taxon>
        <taxon>NPAAA clade</taxon>
        <taxon>indigoferoid/millettioid clade</taxon>
        <taxon>Phaseoleae</taxon>
        <taxon>Mucuna</taxon>
    </lineage>
</organism>